<dbReference type="SUPFAM" id="SSF57184">
    <property type="entry name" value="Growth factor receptor domain"/>
    <property type="match status" value="1"/>
</dbReference>
<evidence type="ECO:0000313" key="4">
    <source>
        <dbReference type="EMBL" id="KAK3235126.1"/>
    </source>
</evidence>
<feature type="region of interest" description="Disordered" evidence="1">
    <location>
        <begin position="996"/>
        <end position="1017"/>
    </location>
</feature>
<proteinExistence type="predicted"/>
<dbReference type="Gene3D" id="3.30.450.20">
    <property type="entry name" value="PAS domain"/>
    <property type="match status" value="1"/>
</dbReference>
<sequence length="1285" mass="140231">MKAFVCYALLQSCFVLSSGLTNEIVKSWSSSFTQEVEDVVTSVMKAPTLQKQMDDAPYSDVPLNGVSEAAQAASEVFLMLTGYVKYVHTLAEVVSDAFNSKHNASAVHSCVRSDFGAAPADWTASAKFGHLPVDFSGSTCRTAVSGAPLNHFLAANTAELDVVFRRNDEASPEIRHQYMALEDDMLLSYPGQMWAQQGGATGSFSDYLPQIQPWYVAAVADFKNLVVVADFSVPEVLFKLFTLLDTLSPQDFVAVVAFDAESIIAEVTDATSQLPLRAHPENVAELKQRLQLVADIGISDPNRRMGLTRAIDRGYNLSAEATSEITHGTACASTLLLITSLDDPLPPANDVLDKLPPNQRTIIFGVTSEGFSRRLHEFSCGIDALYRHVDSSEDNTYIARSYYRYIPAAPNPAQFPYAMLWGTNGTSGGLRPDLFIGRSEVFLTVSMPVYSHAGTVPRLVGVVAADFGLDALKTRLDSFKKGRSFMMLLSPFGDTLYHKIQSKYKVAYPVGTGQDISLYESFAEFDRTVRNPLLTEVYGQKEIVVDRAFEQGDAQYEGVETQRLATSYIWQRVPDFSFVLAYVRAQEDSFVRTHYFQWDEANTLCFARPDLYLAPVNEGLFPGEIINDDNCYTYDANGSRVEGAFLEGCTQHPNAWPVGAISLDTGCTMFPPRCWNEHSAFLDPATWREDPEWVHDLHLYMNRQPGSSNSYPWLSEVCQENLVMQTMVYSLLKHDAVAADTVWNYFASHTGASVIFPAGDWGMWWDPARRPWYSRAVANQGKRAISTPYIDGGGAGLMNSLSTVIHRSNKLESGGAQSTFVEGVSSYDYVYPTFHKLLHQVTQDLAGGCSSLPVQEHTAQDVAMCFLFDTAGLLLRHSDFLLTSQEGAEMAGRPGDSDMAWPISNVFLGKKEPSLASALLDAGFLVLRRDVLTIDSSMLLSFYTTNATVLRDAPGGVLSGTLSDGCTAGEWHVVELEGTNAFLLAVDGYERLAACDPVEAPPPRPAPSSQAGREGGGSKLWACSQYSLESSFVEDSEELEQRRVEFGHPDFAIYSCQACGLGRRNHKGQCEECAPGSFSNTTRSFACMPCAPGSYQSIAAARECNKCPPGHHMPHSGHNGTECHPCPEGFEQPASASEQCSACPKGYHADDRGTPVCERCEPGKYSDQVGQAECSACPANTKNYVFGINALNGTLAQLADISASSVDFCLPIPGYYGSPGSAAQVCPEGGACCTCPNKTFATLDEGLRKLKHVDGFNYVDFCDCLAGSMPLPFPLHGYVRSEEAG</sequence>
<gene>
    <name evidence="4" type="ORF">CYMTET_54645</name>
</gene>
<name>A0AAE0BER3_9CHLO</name>
<dbReference type="GO" id="GO:0005245">
    <property type="term" value="F:voltage-gated calcium channel activity"/>
    <property type="evidence" value="ECO:0007669"/>
    <property type="project" value="TreeGrafter"/>
</dbReference>
<dbReference type="Proteomes" id="UP001190700">
    <property type="component" value="Unassembled WGS sequence"/>
</dbReference>
<protein>
    <recommendedName>
        <fullName evidence="3">Tyrosine-protein kinase ephrin type A/B receptor-like domain-containing protein</fullName>
    </recommendedName>
</protein>
<dbReference type="SMART" id="SM01411">
    <property type="entry name" value="Ephrin_rec_like"/>
    <property type="match status" value="3"/>
</dbReference>
<evidence type="ECO:0000256" key="1">
    <source>
        <dbReference type="SAM" id="MobiDB-lite"/>
    </source>
</evidence>
<keyword evidence="5" id="KW-1185">Reference proteome</keyword>
<feature type="domain" description="Tyrosine-protein kinase ephrin type A/B receptor-like" evidence="3">
    <location>
        <begin position="1076"/>
        <end position="1117"/>
    </location>
</feature>
<dbReference type="InterPro" id="IPR009030">
    <property type="entry name" value="Growth_fac_rcpt_cys_sf"/>
</dbReference>
<dbReference type="InterPro" id="IPR051173">
    <property type="entry name" value="Ca_channel_alpha-2/delta"/>
</dbReference>
<evidence type="ECO:0000256" key="2">
    <source>
        <dbReference type="SAM" id="SignalP"/>
    </source>
</evidence>
<dbReference type="GO" id="GO:0005891">
    <property type="term" value="C:voltage-gated calcium channel complex"/>
    <property type="evidence" value="ECO:0007669"/>
    <property type="project" value="TreeGrafter"/>
</dbReference>
<dbReference type="InterPro" id="IPR011641">
    <property type="entry name" value="Tyr-kin_ephrin_A/B_rcpt-like"/>
</dbReference>
<feature type="chain" id="PRO_5042283266" description="Tyrosine-protein kinase ephrin type A/B receptor-like domain-containing protein" evidence="2">
    <location>
        <begin position="20"/>
        <end position="1285"/>
    </location>
</feature>
<feature type="domain" description="Tyrosine-protein kinase ephrin type A/B receptor-like" evidence="3">
    <location>
        <begin position="1152"/>
        <end position="1183"/>
    </location>
</feature>
<comment type="caution">
    <text evidence="4">The sequence shown here is derived from an EMBL/GenBank/DDBJ whole genome shotgun (WGS) entry which is preliminary data.</text>
</comment>
<dbReference type="Gene3D" id="2.10.50.10">
    <property type="entry name" value="Tumor Necrosis Factor Receptor, subunit A, domain 2"/>
    <property type="match status" value="2"/>
</dbReference>
<evidence type="ECO:0000313" key="5">
    <source>
        <dbReference type="Proteomes" id="UP001190700"/>
    </source>
</evidence>
<dbReference type="EMBL" id="LGRX02035361">
    <property type="protein sequence ID" value="KAK3235126.1"/>
    <property type="molecule type" value="Genomic_DNA"/>
</dbReference>
<keyword evidence="2" id="KW-0732">Signal</keyword>
<organism evidence="4 5">
    <name type="scientific">Cymbomonas tetramitiformis</name>
    <dbReference type="NCBI Taxonomy" id="36881"/>
    <lineage>
        <taxon>Eukaryota</taxon>
        <taxon>Viridiplantae</taxon>
        <taxon>Chlorophyta</taxon>
        <taxon>Pyramimonadophyceae</taxon>
        <taxon>Pyramimonadales</taxon>
        <taxon>Pyramimonadaceae</taxon>
        <taxon>Cymbomonas</taxon>
    </lineage>
</organism>
<accession>A0AAE0BER3</accession>
<dbReference type="PANTHER" id="PTHR10166:SF37">
    <property type="entry name" value="STOLID, ISOFORM H"/>
    <property type="match status" value="1"/>
</dbReference>
<evidence type="ECO:0000259" key="3">
    <source>
        <dbReference type="Pfam" id="PF07699"/>
    </source>
</evidence>
<feature type="signal peptide" evidence="2">
    <location>
        <begin position="1"/>
        <end position="19"/>
    </location>
</feature>
<dbReference type="Pfam" id="PF07699">
    <property type="entry name" value="Ephrin_rec_like"/>
    <property type="match status" value="2"/>
</dbReference>
<dbReference type="PANTHER" id="PTHR10166">
    <property type="entry name" value="VOLTAGE-DEPENDENT CALCIUM CHANNEL SUBUNIT ALPHA-2/DELTA-RELATED"/>
    <property type="match status" value="1"/>
</dbReference>
<reference evidence="4 5" key="1">
    <citation type="journal article" date="2015" name="Genome Biol. Evol.">
        <title>Comparative Genomics of a Bacterivorous Green Alga Reveals Evolutionary Causalities and Consequences of Phago-Mixotrophic Mode of Nutrition.</title>
        <authorList>
            <person name="Burns J.A."/>
            <person name="Paasch A."/>
            <person name="Narechania A."/>
            <person name="Kim E."/>
        </authorList>
    </citation>
    <scope>NUCLEOTIDE SEQUENCE [LARGE SCALE GENOMIC DNA]</scope>
    <source>
        <strain evidence="4 5">PLY_AMNH</strain>
    </source>
</reference>